<feature type="compositionally biased region" description="Basic and acidic residues" evidence="1">
    <location>
        <begin position="45"/>
        <end position="125"/>
    </location>
</feature>
<proteinExistence type="predicted"/>
<feature type="chain" id="PRO_5047078925" evidence="2">
    <location>
        <begin position="24"/>
        <end position="125"/>
    </location>
</feature>
<protein>
    <submittedName>
        <fullName evidence="3">Uncharacterized protein</fullName>
    </submittedName>
</protein>
<reference evidence="3 4" key="1">
    <citation type="submission" date="2016-10" db="EMBL/GenBank/DDBJ databases">
        <authorList>
            <person name="Varghese N."/>
            <person name="Submissions S."/>
        </authorList>
    </citation>
    <scope>NUCLEOTIDE SEQUENCE [LARGE SCALE GENOMIC DNA]</scope>
    <source>
        <strain evidence="3 4">DSM 16392</strain>
    </source>
</reference>
<feature type="signal peptide" evidence="2">
    <location>
        <begin position="1"/>
        <end position="23"/>
    </location>
</feature>
<sequence length="125" mass="13822">MKTISILMSSVLLTVASTGFVAAASSSNLEEGLQTKTPFVVADAASDKDKPRTEGVEACKDYDGSSEHGDNHDDDRRDEHSDRDEHREDDFDQGHNDDRENGDCDDHDDGVQRERVDERASRVNG</sequence>
<gene>
    <name evidence="3" type="ORF">SAMN04488518_105183</name>
</gene>
<evidence type="ECO:0000256" key="2">
    <source>
        <dbReference type="SAM" id="SignalP"/>
    </source>
</evidence>
<dbReference type="EMBL" id="FOSK01000005">
    <property type="protein sequence ID" value="SFK45801.1"/>
    <property type="molecule type" value="Genomic_DNA"/>
</dbReference>
<name>A0A1I3ZQ39_9HYPH</name>
<dbReference type="Proteomes" id="UP000199598">
    <property type="component" value="Unassembled WGS sequence"/>
</dbReference>
<keyword evidence="4" id="KW-1185">Reference proteome</keyword>
<evidence type="ECO:0000313" key="3">
    <source>
        <dbReference type="EMBL" id="SFK45801.1"/>
    </source>
</evidence>
<dbReference type="RefSeq" id="WP_093519448.1">
    <property type="nucleotide sequence ID" value="NZ_FOSK01000005.1"/>
</dbReference>
<comment type="caution">
    <text evidence="3">The sequence shown here is derived from an EMBL/GenBank/DDBJ whole genome shotgun (WGS) entry which is preliminary data.</text>
</comment>
<keyword evidence="2" id="KW-0732">Signal</keyword>
<evidence type="ECO:0000256" key="1">
    <source>
        <dbReference type="SAM" id="MobiDB-lite"/>
    </source>
</evidence>
<evidence type="ECO:0000313" key="4">
    <source>
        <dbReference type="Proteomes" id="UP000199598"/>
    </source>
</evidence>
<feature type="region of interest" description="Disordered" evidence="1">
    <location>
        <begin position="44"/>
        <end position="125"/>
    </location>
</feature>
<organism evidence="3 4">
    <name type="scientific">Pseudovibrio ascidiaceicola</name>
    <dbReference type="NCBI Taxonomy" id="285279"/>
    <lineage>
        <taxon>Bacteria</taxon>
        <taxon>Pseudomonadati</taxon>
        <taxon>Pseudomonadota</taxon>
        <taxon>Alphaproteobacteria</taxon>
        <taxon>Hyphomicrobiales</taxon>
        <taxon>Stappiaceae</taxon>
        <taxon>Pseudovibrio</taxon>
    </lineage>
</organism>
<accession>A0A1I3ZQ39</accession>